<name>A0A8K0JMS8_9TREE</name>
<evidence type="ECO:0000256" key="8">
    <source>
        <dbReference type="ARBA" id="ARBA00023136"/>
    </source>
</evidence>
<proteinExistence type="inferred from homology"/>
<keyword evidence="6" id="KW-1133">Transmembrane helix</keyword>
<dbReference type="Gene3D" id="1.50.40.10">
    <property type="entry name" value="Mitochondrial carrier domain"/>
    <property type="match status" value="1"/>
</dbReference>
<keyword evidence="5" id="KW-0677">Repeat</keyword>
<evidence type="ECO:0000256" key="3">
    <source>
        <dbReference type="ARBA" id="ARBA00022448"/>
    </source>
</evidence>
<dbReference type="GO" id="GO:1990575">
    <property type="term" value="P:mitochondrial L-ornithine transmembrane transport"/>
    <property type="evidence" value="ECO:0007669"/>
    <property type="project" value="TreeGrafter"/>
</dbReference>
<evidence type="ECO:0000313" key="11">
    <source>
        <dbReference type="EMBL" id="KAG7562215.1"/>
    </source>
</evidence>
<keyword evidence="4 9" id="KW-0812">Transmembrane</keyword>
<evidence type="ECO:0000256" key="6">
    <source>
        <dbReference type="ARBA" id="ARBA00022989"/>
    </source>
</evidence>
<dbReference type="GO" id="GO:0000064">
    <property type="term" value="F:L-ornithine transmembrane transporter activity"/>
    <property type="evidence" value="ECO:0007669"/>
    <property type="project" value="TreeGrafter"/>
</dbReference>
<comment type="similarity">
    <text evidence="2 10">Belongs to the mitochondrial carrier (TC 2.A.29) family.</text>
</comment>
<dbReference type="SUPFAM" id="SSF103506">
    <property type="entry name" value="Mitochondrial carrier"/>
    <property type="match status" value="1"/>
</dbReference>
<dbReference type="InterPro" id="IPR050567">
    <property type="entry name" value="Mitochondrial_Carrier"/>
</dbReference>
<evidence type="ECO:0000256" key="4">
    <source>
        <dbReference type="ARBA" id="ARBA00022692"/>
    </source>
</evidence>
<feature type="repeat" description="Solcar" evidence="9">
    <location>
        <begin position="37"/>
        <end position="170"/>
    </location>
</feature>
<evidence type="ECO:0000313" key="12">
    <source>
        <dbReference type="Proteomes" id="UP000812966"/>
    </source>
</evidence>
<keyword evidence="8 9" id="KW-0472">Membrane</keyword>
<dbReference type="PANTHER" id="PTHR45624:SF57">
    <property type="entry name" value="MITOCHONDRIAL SUBSTRATE CARRIER FAMILY PROTEIN L"/>
    <property type="match status" value="1"/>
</dbReference>
<dbReference type="EMBL" id="JABELV010000036">
    <property type="protein sequence ID" value="KAG7562215.1"/>
    <property type="molecule type" value="Genomic_DNA"/>
</dbReference>
<keyword evidence="7" id="KW-0496">Mitochondrion</keyword>
<evidence type="ECO:0000256" key="1">
    <source>
        <dbReference type="ARBA" id="ARBA00004225"/>
    </source>
</evidence>
<evidence type="ECO:0000256" key="2">
    <source>
        <dbReference type="ARBA" id="ARBA00006375"/>
    </source>
</evidence>
<dbReference type="InterPro" id="IPR023395">
    <property type="entry name" value="MCP_dom_sf"/>
</dbReference>
<organism evidence="11 12">
    <name type="scientific">Filobasidium floriforme</name>
    <dbReference type="NCBI Taxonomy" id="5210"/>
    <lineage>
        <taxon>Eukaryota</taxon>
        <taxon>Fungi</taxon>
        <taxon>Dikarya</taxon>
        <taxon>Basidiomycota</taxon>
        <taxon>Agaricomycotina</taxon>
        <taxon>Tremellomycetes</taxon>
        <taxon>Filobasidiales</taxon>
        <taxon>Filobasidiaceae</taxon>
        <taxon>Filobasidium</taxon>
    </lineage>
</organism>
<reference evidence="11" key="1">
    <citation type="submission" date="2020-04" db="EMBL/GenBank/DDBJ databases">
        <title>Analysis of mating type loci in Filobasidium floriforme.</title>
        <authorList>
            <person name="Nowrousian M."/>
        </authorList>
    </citation>
    <scope>NUCLEOTIDE SEQUENCE</scope>
    <source>
        <strain evidence="11">CBS 6242</strain>
    </source>
</reference>
<dbReference type="Pfam" id="PF00153">
    <property type="entry name" value="Mito_carr"/>
    <property type="match status" value="2"/>
</dbReference>
<dbReference type="AlphaFoldDB" id="A0A8K0JMS8"/>
<dbReference type="InterPro" id="IPR018108">
    <property type="entry name" value="MCP_transmembrane"/>
</dbReference>
<gene>
    <name evidence="11" type="ORF">FFLO_02301</name>
</gene>
<keyword evidence="12" id="KW-1185">Reference proteome</keyword>
<evidence type="ECO:0000256" key="9">
    <source>
        <dbReference type="PROSITE-ProRule" id="PRU00282"/>
    </source>
</evidence>
<dbReference type="Proteomes" id="UP000812966">
    <property type="component" value="Unassembled WGS sequence"/>
</dbReference>
<evidence type="ECO:0000256" key="7">
    <source>
        <dbReference type="ARBA" id="ARBA00023128"/>
    </source>
</evidence>
<comment type="caution">
    <text evidence="11">The sequence shown here is derived from an EMBL/GenBank/DDBJ whole genome shotgun (WGS) entry which is preliminary data.</text>
</comment>
<dbReference type="PANTHER" id="PTHR45624">
    <property type="entry name" value="MITOCHONDRIAL BASIC AMINO ACIDS TRANSPORTER-RELATED"/>
    <property type="match status" value="1"/>
</dbReference>
<sequence length="285" mass="31117">MGSLHNYRRWLKNAGFGESDPKKMKGVLEVGDDGKRLSLMGHAIAGMFAGFSNAAFAHPIETIKSKLQLQFSLDALKKPSTASISTPAPVLTPNSTSTGQVRSYTISSASGLHRVPKELFRERYTGPINVVQQTVKVQGLKGMWKGFGATLWFRSSFAVRIPKVRGLSVIKSKLENTPYAMSQGTSNFIAGGMASNAYWAAALPADNVKNRIMSDGLSQPKYKGIWHVVQTILHEKDCSSRSRMGNLLVGGTNFYRGVFPVALRAFPTNAAALTVWEAVMRSFNK</sequence>
<keyword evidence="3 10" id="KW-0813">Transport</keyword>
<dbReference type="GO" id="GO:0031966">
    <property type="term" value="C:mitochondrial membrane"/>
    <property type="evidence" value="ECO:0007669"/>
    <property type="project" value="UniProtKB-SubCell"/>
</dbReference>
<comment type="subcellular location">
    <subcellularLocation>
        <location evidence="1">Mitochondrion membrane</location>
        <topology evidence="1">Multi-pass membrane protein</topology>
    </subcellularLocation>
</comment>
<feature type="repeat" description="Solcar" evidence="9">
    <location>
        <begin position="182"/>
        <end position="282"/>
    </location>
</feature>
<dbReference type="PROSITE" id="PS50920">
    <property type="entry name" value="SOLCAR"/>
    <property type="match status" value="2"/>
</dbReference>
<evidence type="ECO:0000256" key="10">
    <source>
        <dbReference type="RuleBase" id="RU000488"/>
    </source>
</evidence>
<evidence type="ECO:0000256" key="5">
    <source>
        <dbReference type="ARBA" id="ARBA00022737"/>
    </source>
</evidence>
<accession>A0A8K0JMS8</accession>
<protein>
    <submittedName>
        <fullName evidence="11">Uncharacterized protein</fullName>
    </submittedName>
</protein>